<dbReference type="SUPFAM" id="SSF54695">
    <property type="entry name" value="POZ domain"/>
    <property type="match status" value="1"/>
</dbReference>
<dbReference type="PROSITE" id="PS51649">
    <property type="entry name" value="NPH3"/>
    <property type="match status" value="1"/>
</dbReference>
<dbReference type="InterPro" id="IPR043454">
    <property type="entry name" value="NPH3/RPT2-like"/>
</dbReference>
<dbReference type="Pfam" id="PF03000">
    <property type="entry name" value="NPH3"/>
    <property type="match status" value="1"/>
</dbReference>
<evidence type="ECO:0000256" key="2">
    <source>
        <dbReference type="ARBA" id="ARBA00022786"/>
    </source>
</evidence>
<dbReference type="InterPro" id="IPR027356">
    <property type="entry name" value="NPH3_dom"/>
</dbReference>
<feature type="compositionally biased region" description="Basic residues" evidence="5">
    <location>
        <begin position="643"/>
        <end position="652"/>
    </location>
</feature>
<dbReference type="UniPathway" id="UPA00143"/>
<name>Q6JJ40_IPOTF</name>
<evidence type="ECO:0000256" key="5">
    <source>
        <dbReference type="SAM" id="MobiDB-lite"/>
    </source>
</evidence>
<comment type="pathway">
    <text evidence="1">Protein modification; protein ubiquitination.</text>
</comment>
<feature type="coiled-coil region" evidence="4">
    <location>
        <begin position="561"/>
        <end position="595"/>
    </location>
</feature>
<feature type="domain" description="NPH3" evidence="6">
    <location>
        <begin position="233"/>
        <end position="516"/>
    </location>
</feature>
<keyword evidence="2" id="KW-0833">Ubl conjugation pathway</keyword>
<dbReference type="InterPro" id="IPR011333">
    <property type="entry name" value="SKP1/BTB/POZ_sf"/>
</dbReference>
<sequence length="652" mass="72931">MAPAGKVTSFYRQGNDWFCNASLPSDISLIVDGVNFHLHKFYSGVIYDTLNSNLTTKKMLTVQFPLISKCGRIFKALEEAEGTNGQTSTTRLEDFPGGADIFLVTVKYCYGCRVEFTPRNIVMVYCAADYLEMTDEYGENNLLSKSDDYFHKNVLTNWKDCILALQSCNSMIPRAIKLQIIGKCLNALSVMVCTDPSLFGWPMLMYGSLQSPGGSILWNGINTGARIQSTASDWWFEDISYLSVPLFERLIQTMETKGIKPESLAGAIMHYCRKYLPGLGRWQSGQIVTSRTVASFSMTPATVDQKDLLESIVKLLPTKKGKSFCRFLLGLLRVALILGINHSCQETLERRIGMQLHLATLDSLLIPSYSDSDTLYNTDCVERMIHHFISEPAVTTVSPSSFDLGTSPSSEPLCRVAKLMDSYIAEIASDVNLKPERIRALAEALPDSSRSLHDGLYRAVDIYFKAHPWLPDRDKEQLCNIIDFQKLSIDACAHASQNERLPLRIILQVLFFEQLQLRTALAGCLHVLDTESANAAPAAGPSDMAGHIVQRDGWVTVVRENQVLRVDLERMRSRVRELEEEFSKIKQEMRKVSKSHSHLSSPRFLARRMGCKLLPRSSDAQPDVIGSTGPTPRASVEHPRTSGGHRKSFSLF</sequence>
<feature type="region of interest" description="Disordered" evidence="5">
    <location>
        <begin position="616"/>
        <end position="652"/>
    </location>
</feature>
<dbReference type="EMBL" id="AB263748">
    <property type="protein sequence ID" value="BAF36327.1"/>
    <property type="molecule type" value="Genomic_DNA"/>
</dbReference>
<proteinExistence type="inferred from homology"/>
<evidence type="ECO:0000256" key="3">
    <source>
        <dbReference type="PROSITE-ProRule" id="PRU00982"/>
    </source>
</evidence>
<evidence type="ECO:0000313" key="8">
    <source>
        <dbReference type="EMBL" id="BAF36327.1"/>
    </source>
</evidence>
<comment type="similarity">
    <text evidence="3">Belongs to the NPH3 family.</text>
</comment>
<dbReference type="PANTHER" id="PTHR32370">
    <property type="entry name" value="OS12G0117600 PROTEIN"/>
    <property type="match status" value="1"/>
</dbReference>
<reference evidence="8" key="2">
    <citation type="journal article" date="2007" name="Sex. Plant Reprod.">
        <title>Physical size of the S locus region defined by genetic recombination and genome sequencing in Ipomoea trifida, Convolvulaceae.</title>
        <authorList>
            <person name="Rahman M.H."/>
            <person name="Tsuchiya T."/>
            <person name="Suwabe K."/>
            <person name="Kohori J."/>
            <person name="Tomita R.N."/>
            <person name="Kagaya Y."/>
            <person name="Kobayashi I."/>
            <person name="Kakeda K."/>
            <person name="Kowyama Y."/>
        </authorList>
    </citation>
    <scope>NUCLEOTIDE SEQUENCE</scope>
</reference>
<keyword evidence="4" id="KW-0175">Coiled coil</keyword>
<reference evidence="7" key="1">
    <citation type="journal article" date="2004" name="Breed. Sci.">
        <title>Molecular Characterization of a 313-kb Genomic Region Containing the Self-incompatibility Locus of Ipomoea trifida, a Diploid Relative of Sweet Potato.</title>
        <authorList>
            <person name="Tomita R.N."/>
            <person name="Suzuki G."/>
            <person name="Yoshida K."/>
            <person name="Yano Y."/>
            <person name="Tsuchiya T."/>
            <person name="Kakeda K."/>
            <person name="Mukai Y."/>
            <person name="Kowyama Y."/>
        </authorList>
    </citation>
    <scope>NUCLEOTIDE SEQUENCE</scope>
</reference>
<dbReference type="GO" id="GO:0016567">
    <property type="term" value="P:protein ubiquitination"/>
    <property type="evidence" value="ECO:0007669"/>
    <property type="project" value="UniProtKB-UniPathway"/>
</dbReference>
<dbReference type="EMBL" id="AH013750">
    <property type="protein sequence ID" value="AAS79592.1"/>
    <property type="molecule type" value="Genomic_DNA"/>
</dbReference>
<protein>
    <submittedName>
        <fullName evidence="7">Putative non-phototropic hypocotyl 3-like protein</fullName>
    </submittedName>
</protein>
<dbReference type="AlphaFoldDB" id="Q6JJ40"/>
<organism evidence="7">
    <name type="scientific">Ipomoea trifida</name>
    <name type="common">Morning glory</name>
    <dbReference type="NCBI Taxonomy" id="35884"/>
    <lineage>
        <taxon>Eukaryota</taxon>
        <taxon>Viridiplantae</taxon>
        <taxon>Streptophyta</taxon>
        <taxon>Embryophyta</taxon>
        <taxon>Tracheophyta</taxon>
        <taxon>Spermatophyta</taxon>
        <taxon>Magnoliopsida</taxon>
        <taxon>eudicotyledons</taxon>
        <taxon>Gunneridae</taxon>
        <taxon>Pentapetalae</taxon>
        <taxon>asterids</taxon>
        <taxon>lamiids</taxon>
        <taxon>Solanales</taxon>
        <taxon>Convolvulaceae</taxon>
        <taxon>Ipomoeeae</taxon>
        <taxon>Ipomoea</taxon>
    </lineage>
</organism>
<accession>Q6JJ40</accession>
<dbReference type="Gene3D" id="3.30.710.10">
    <property type="entry name" value="Potassium Channel Kv1.1, Chain A"/>
    <property type="match status" value="1"/>
</dbReference>
<evidence type="ECO:0000256" key="1">
    <source>
        <dbReference type="ARBA" id="ARBA00004906"/>
    </source>
</evidence>
<evidence type="ECO:0000259" key="6">
    <source>
        <dbReference type="PROSITE" id="PS51649"/>
    </source>
</evidence>
<evidence type="ECO:0000256" key="4">
    <source>
        <dbReference type="SAM" id="Coils"/>
    </source>
</evidence>
<evidence type="ECO:0000313" key="7">
    <source>
        <dbReference type="EMBL" id="AAS79592.1"/>
    </source>
</evidence>